<name>A0A177APL1_9BILA</name>
<comment type="caution">
    <text evidence="1">The sequence shown here is derived from an EMBL/GenBank/DDBJ whole genome shotgun (WGS) entry which is preliminary data.</text>
</comment>
<dbReference type="EMBL" id="LWCA01002296">
    <property type="protein sequence ID" value="OAF63957.1"/>
    <property type="molecule type" value="Genomic_DNA"/>
</dbReference>
<evidence type="ECO:0000313" key="2">
    <source>
        <dbReference type="Proteomes" id="UP000078046"/>
    </source>
</evidence>
<dbReference type="Proteomes" id="UP000078046">
    <property type="component" value="Unassembled WGS sequence"/>
</dbReference>
<reference evidence="1 2" key="1">
    <citation type="submission" date="2016-04" db="EMBL/GenBank/DDBJ databases">
        <title>The genome of Intoshia linei affirms orthonectids as highly simplified spiralians.</title>
        <authorList>
            <person name="Mikhailov K.V."/>
            <person name="Slusarev G.S."/>
            <person name="Nikitin M.A."/>
            <person name="Logacheva M.D."/>
            <person name="Penin A."/>
            <person name="Aleoshin V."/>
            <person name="Panchin Y.V."/>
        </authorList>
    </citation>
    <scope>NUCLEOTIDE SEQUENCE [LARGE SCALE GENOMIC DNA]</scope>
    <source>
        <strain evidence="1">Intl2013</strain>
        <tissue evidence="1">Whole animal</tissue>
    </source>
</reference>
<evidence type="ECO:0000313" key="1">
    <source>
        <dbReference type="EMBL" id="OAF63957.1"/>
    </source>
</evidence>
<organism evidence="1 2">
    <name type="scientific">Intoshia linei</name>
    <dbReference type="NCBI Taxonomy" id="1819745"/>
    <lineage>
        <taxon>Eukaryota</taxon>
        <taxon>Metazoa</taxon>
        <taxon>Spiralia</taxon>
        <taxon>Lophotrochozoa</taxon>
        <taxon>Mesozoa</taxon>
        <taxon>Orthonectida</taxon>
        <taxon>Rhopaluridae</taxon>
        <taxon>Intoshia</taxon>
    </lineage>
</organism>
<sequence length="63" mass="7423">MKLLHTESEPVLLYRICQICIKLGKWTTKVLKIISHTLVHSSNRVRNYYLKLIINSNVENIDK</sequence>
<gene>
    <name evidence="1" type="ORF">A3Q56_08342</name>
</gene>
<protein>
    <submittedName>
        <fullName evidence="1">Uncharacterized protein</fullName>
    </submittedName>
</protein>
<proteinExistence type="predicted"/>
<keyword evidence="2" id="KW-1185">Reference proteome</keyword>
<accession>A0A177APL1</accession>
<dbReference type="AlphaFoldDB" id="A0A177APL1"/>
<feature type="non-terminal residue" evidence="1">
    <location>
        <position position="63"/>
    </location>
</feature>